<evidence type="ECO:0000313" key="3">
    <source>
        <dbReference type="Proteomes" id="UP000176204"/>
    </source>
</evidence>
<gene>
    <name evidence="2" type="ORF">PYTT_2474</name>
</gene>
<protein>
    <submittedName>
        <fullName evidence="2">Competence-damaged protein</fullName>
    </submittedName>
</protein>
<dbReference type="AlphaFoldDB" id="A0A1H6MFK6"/>
<keyword evidence="3" id="KW-1185">Reference proteome</keyword>
<evidence type="ECO:0000313" key="2">
    <source>
        <dbReference type="EMBL" id="SEI00343.1"/>
    </source>
</evidence>
<dbReference type="Proteomes" id="UP000176204">
    <property type="component" value="Chromosome I"/>
</dbReference>
<dbReference type="SUPFAM" id="SSF142433">
    <property type="entry name" value="CinA-like"/>
    <property type="match status" value="1"/>
</dbReference>
<sequence length="169" mass="17842">MACSSRSLDHLPSPEEAAGFLVRRLAGQGRTIATAESCTGGLIAESLTRIPGSSSVFGYGWVTYANEAKHDLLGVPWDILNEFGAVSEQTVCAMASGARLRADADFAVAVSGIAGPDGGSPGKPVGTVWIAWVRRDGSVHAERLLHPLPRQEFRAMVASYALMSPFLDV</sequence>
<dbReference type="RefSeq" id="WP_083076950.1">
    <property type="nucleotide sequence ID" value="NZ_LIGX01000037.1"/>
</dbReference>
<dbReference type="NCBIfam" id="TIGR00199">
    <property type="entry name" value="PncC_domain"/>
    <property type="match status" value="1"/>
</dbReference>
<dbReference type="KEGG" id="agl:PYTT_2474"/>
<dbReference type="OrthoDB" id="9801454at2"/>
<evidence type="ECO:0000259" key="1">
    <source>
        <dbReference type="Pfam" id="PF02464"/>
    </source>
</evidence>
<proteinExistence type="predicted"/>
<dbReference type="InterPro" id="IPR008136">
    <property type="entry name" value="CinA_C"/>
</dbReference>
<reference evidence="3" key="1">
    <citation type="submission" date="2016-09" db="EMBL/GenBank/DDBJ databases">
        <authorList>
            <person name="Koehorst J."/>
        </authorList>
    </citation>
    <scope>NUCLEOTIDE SEQUENCE [LARGE SCALE GENOMIC DNA]</scope>
</reference>
<feature type="domain" description="CinA C-terminal" evidence="1">
    <location>
        <begin position="18"/>
        <end position="162"/>
    </location>
</feature>
<dbReference type="EMBL" id="LT629973">
    <property type="protein sequence ID" value="SEI00343.1"/>
    <property type="molecule type" value="Genomic_DNA"/>
</dbReference>
<name>A0A1H6MFK6_9BACT</name>
<dbReference type="Pfam" id="PF02464">
    <property type="entry name" value="CinA"/>
    <property type="match status" value="1"/>
</dbReference>
<dbReference type="InterPro" id="IPR036653">
    <property type="entry name" value="CinA-like_C"/>
</dbReference>
<organism evidence="2 3">
    <name type="scientific">Akkermansia glycaniphila</name>
    <dbReference type="NCBI Taxonomy" id="1679444"/>
    <lineage>
        <taxon>Bacteria</taxon>
        <taxon>Pseudomonadati</taxon>
        <taxon>Verrucomicrobiota</taxon>
        <taxon>Verrucomicrobiia</taxon>
        <taxon>Verrucomicrobiales</taxon>
        <taxon>Akkermansiaceae</taxon>
        <taxon>Akkermansia</taxon>
    </lineage>
</organism>
<dbReference type="STRING" id="1679444.PYTT_2474"/>
<dbReference type="Gene3D" id="3.90.950.20">
    <property type="entry name" value="CinA-like"/>
    <property type="match status" value="1"/>
</dbReference>
<accession>A0A1H6MFK6</accession>